<dbReference type="SUPFAM" id="SSF64268">
    <property type="entry name" value="PX domain"/>
    <property type="match status" value="1"/>
</dbReference>
<dbReference type="Gene3D" id="3.30.710.10">
    <property type="entry name" value="Potassium Channel Kv1.1, Chain A"/>
    <property type="match status" value="1"/>
</dbReference>
<dbReference type="Gene3D" id="1.20.58.80">
    <property type="entry name" value="Phosphotransferase system, lactose/cellobiose-type IIA subunit"/>
    <property type="match status" value="1"/>
</dbReference>
<feature type="region of interest" description="Disordered" evidence="1">
    <location>
        <begin position="1487"/>
        <end position="1512"/>
    </location>
</feature>
<dbReference type="InterPro" id="IPR051866">
    <property type="entry name" value="Intracell_Sig-Traffick_Protein"/>
</dbReference>
<dbReference type="InterPro" id="IPR011333">
    <property type="entry name" value="SKP1/BTB/POZ_sf"/>
</dbReference>
<accession>A0A1W0WZL0</accession>
<dbReference type="Pfam" id="PF00069">
    <property type="entry name" value="Pkinase"/>
    <property type="match status" value="1"/>
</dbReference>
<dbReference type="OrthoDB" id="1278353at2759"/>
<dbReference type="Pfam" id="PF00651">
    <property type="entry name" value="BTB"/>
    <property type="match status" value="1"/>
</dbReference>
<name>A0A1W0WZL0_HYPEX</name>
<dbReference type="SUPFAM" id="SSF116846">
    <property type="entry name" value="MIT domain"/>
    <property type="match status" value="1"/>
</dbReference>
<evidence type="ECO:0000259" key="4">
    <source>
        <dbReference type="PROSITE" id="PS50195"/>
    </source>
</evidence>
<dbReference type="Pfam" id="PF04212">
    <property type="entry name" value="MIT"/>
    <property type="match status" value="1"/>
</dbReference>
<dbReference type="InterPro" id="IPR011009">
    <property type="entry name" value="Kinase-like_dom_sf"/>
</dbReference>
<dbReference type="InterPro" id="IPR007330">
    <property type="entry name" value="MIT_dom"/>
</dbReference>
<dbReference type="SMART" id="SM00220">
    <property type="entry name" value="S_TKc"/>
    <property type="match status" value="1"/>
</dbReference>
<feature type="domain" description="PX" evidence="4">
    <location>
        <begin position="22"/>
        <end position="146"/>
    </location>
</feature>
<dbReference type="CDD" id="cd02677">
    <property type="entry name" value="MIT_SNX15"/>
    <property type="match status" value="1"/>
</dbReference>
<evidence type="ECO:0000259" key="3">
    <source>
        <dbReference type="PROSITE" id="PS50097"/>
    </source>
</evidence>
<dbReference type="PANTHER" id="PTHR15508">
    <property type="entry name" value="RIBOSOMAL PROTEIN S6 KINASE"/>
    <property type="match status" value="1"/>
</dbReference>
<dbReference type="Proteomes" id="UP000192578">
    <property type="component" value="Unassembled WGS sequence"/>
</dbReference>
<keyword evidence="5" id="KW-0418">Kinase</keyword>
<evidence type="ECO:0000256" key="1">
    <source>
        <dbReference type="SAM" id="MobiDB-lite"/>
    </source>
</evidence>
<organism evidence="5 6">
    <name type="scientific">Hypsibius exemplaris</name>
    <name type="common">Freshwater tardigrade</name>
    <dbReference type="NCBI Taxonomy" id="2072580"/>
    <lineage>
        <taxon>Eukaryota</taxon>
        <taxon>Metazoa</taxon>
        <taxon>Ecdysozoa</taxon>
        <taxon>Tardigrada</taxon>
        <taxon>Eutardigrada</taxon>
        <taxon>Parachela</taxon>
        <taxon>Hypsibioidea</taxon>
        <taxon>Hypsibiidae</taxon>
        <taxon>Hypsibius</taxon>
    </lineage>
</organism>
<dbReference type="InterPro" id="IPR000210">
    <property type="entry name" value="BTB/POZ_dom"/>
</dbReference>
<dbReference type="SUPFAM" id="SSF54695">
    <property type="entry name" value="POZ domain"/>
    <property type="match status" value="1"/>
</dbReference>
<dbReference type="PANTHER" id="PTHR15508:SF8">
    <property type="entry name" value="LD24550P"/>
    <property type="match status" value="1"/>
</dbReference>
<sequence>MICTERDMSSSPHLITLTAPDRSKASWHFVVSETVRHTRGHTLYRVTLQVIPADVSESVKEIVWWKRYSDFQTLHKALSALHAALFLKGGPFPTFPKPVVLRRHDEPVVEERRQAAVRLLNFLCDYPILCRNDAMKDFLKDGEEVCCVDCDPTEVLQPQKLYPTDEHCDSVEDLLIDEGCDIGTSREVCLSPVAGIWQHRQDDLPSPDSSDDSTYLHLVIPTCDPSSEHQISPLSPTDLIEGEFVLAEGEEGDYGGGDMSPKRNAMVVSQDHSRVLEVSVGKMGSDKNDVMEEDYLFIAGHHLARANDKELAGDFEVSFGLYKLGIDILLNGVQTDKDPVRRDAVRRKAAKYLAKAEQLYSDHITGSFSDKLDPLIHSEYSTAAGTRAELAEYTTVSVLDDNVTLVMHRMSHETLVLKVLSKSASSSAGRRRDRRTIIPLGPQRHMVQLRRFIETDDSVYLILERAPGGRLLDYISRSASAVEARLKNNDSSSSELSRNSSGDFSASWKKLVLTMTSTEEDGDDGGGGDYADLFFRHAVDSDRSRTSSLAQVDRPTFSTLVSMESTHAEETADLKEHENHTEFGQGDSVFDWTPVDHLSDSVDLTDVFRKSGEEAKTVEFHSDVEFLQSVEPSASPTLRGLANWRDVSGLDPDQLVAKSKELMQLLDKTIESNKEVLPALSVRSRSRSPSPYKVVVENKVPAELPVQEPLNSDSCMDEQSVEGPVVGDLHDKAGLKKMPETLVRIWIAEMIVAVEALHNLGIFCGDLDLHNVLLGEKGHIRLTYFSQWNSVITTVEPSETQHGYHVAPELRRVGEEPTPACDVWSTGVVIFELLTGQKFESLNPVLPHTHRSLVFPTDLSREADDLLRKMLKFSPRERLSLPECSGKLVDGIGISELDASFRPAKFHGFIPIAILPQRSRRTAQDCVQPRSPQNIFARWKYSREQILLGIQTSINSVMADTIDSKADVMNSFRFTQNGGITINDEHYSSVNHNNNSFSSSFNNDPPLKEWQTARRIRKRTRHVLDHLTDIPGDICFRVGMHDAEDIFAHKFMMAIGSSHFTAMFYKNVEESKTLVHVPEVEPEAFRVMLRYLYTEEAEGLTMGNVMQTLYCSKRFNVTKLSEDCRDFVQDNLTAENCCMVYSEAIGINEVTLMQQAIAVICSRTAEVVQTDGFLRFTELMLNRFLCQDELAIDEFAVYQALRSWMYHNCSSLEEEPFRAVFTKFFGCIRVPLLSPEQLAHPKGPVMDKVIPDEMLKLIYLQRFGSEQRSHPPPGLLRMARPRPFYVAFRLFACMLDSYGEDDYEDDMDVEHHMIPFGRIVLELRADLLPNTCSHFREQIRNGDSLSLTYGSETFDRMHDEVHALDEDGRLPHESALLRPIPGTICYIHEGDQAGGHISAGELQIYHPDGKMNRAGPGGLVFGRVVEGLEHFEQALRFDDNLEDEDYPLHELMPRVEFYFGQCEMLAEWSPRTPEQVAAAIAVKQEAQEQDWGDMSDMQDDETTSVVDGGTIS</sequence>
<dbReference type="SMART" id="SM00745">
    <property type="entry name" value="MIT"/>
    <property type="match status" value="1"/>
</dbReference>
<dbReference type="GO" id="GO:0005524">
    <property type="term" value="F:ATP binding"/>
    <property type="evidence" value="ECO:0007669"/>
    <property type="project" value="InterPro"/>
</dbReference>
<keyword evidence="6" id="KW-1185">Reference proteome</keyword>
<dbReference type="InterPro" id="IPR001683">
    <property type="entry name" value="PX_dom"/>
</dbReference>
<dbReference type="SMART" id="SM00225">
    <property type="entry name" value="BTB"/>
    <property type="match status" value="1"/>
</dbReference>
<dbReference type="InterPro" id="IPR011705">
    <property type="entry name" value="BACK"/>
</dbReference>
<proteinExistence type="predicted"/>
<evidence type="ECO:0000313" key="5">
    <source>
        <dbReference type="EMBL" id="OQV20633.1"/>
    </source>
</evidence>
<comment type="caution">
    <text evidence="5">The sequence shown here is derived from an EMBL/GenBank/DDBJ whole genome shotgun (WGS) entry which is preliminary data.</text>
</comment>
<gene>
    <name evidence="5" type="ORF">BV898_05450</name>
</gene>
<evidence type="ECO:0000259" key="2">
    <source>
        <dbReference type="PROSITE" id="PS50011"/>
    </source>
</evidence>
<dbReference type="SMART" id="SM00312">
    <property type="entry name" value="PX"/>
    <property type="match status" value="1"/>
</dbReference>
<dbReference type="PROSITE" id="PS50195">
    <property type="entry name" value="PX"/>
    <property type="match status" value="1"/>
</dbReference>
<feature type="domain" description="Protein kinase" evidence="2">
    <location>
        <begin position="393"/>
        <end position="910"/>
    </location>
</feature>
<dbReference type="Gene3D" id="1.25.40.420">
    <property type="match status" value="1"/>
</dbReference>
<dbReference type="GO" id="GO:0004672">
    <property type="term" value="F:protein kinase activity"/>
    <property type="evidence" value="ECO:0007669"/>
    <property type="project" value="InterPro"/>
</dbReference>
<keyword evidence="5" id="KW-0808">Transferase</keyword>
<dbReference type="EMBL" id="MTYJ01000029">
    <property type="protein sequence ID" value="OQV20633.1"/>
    <property type="molecule type" value="Genomic_DNA"/>
</dbReference>
<dbReference type="GO" id="GO:0035091">
    <property type="term" value="F:phosphatidylinositol binding"/>
    <property type="evidence" value="ECO:0007669"/>
    <property type="project" value="InterPro"/>
</dbReference>
<dbReference type="PROSITE" id="PS50011">
    <property type="entry name" value="PROTEIN_KINASE_DOM"/>
    <property type="match status" value="1"/>
</dbReference>
<dbReference type="InterPro" id="IPR036181">
    <property type="entry name" value="MIT_dom_sf"/>
</dbReference>
<dbReference type="SMART" id="SM00875">
    <property type="entry name" value="BACK"/>
    <property type="match status" value="1"/>
</dbReference>
<dbReference type="Gene3D" id="3.30.1520.10">
    <property type="entry name" value="Phox-like domain"/>
    <property type="match status" value="1"/>
</dbReference>
<dbReference type="SUPFAM" id="SSF56112">
    <property type="entry name" value="Protein kinase-like (PK-like)"/>
    <property type="match status" value="1"/>
</dbReference>
<dbReference type="Gene3D" id="1.10.510.10">
    <property type="entry name" value="Transferase(Phosphotransferase) domain 1"/>
    <property type="match status" value="2"/>
</dbReference>
<evidence type="ECO:0000313" key="6">
    <source>
        <dbReference type="Proteomes" id="UP000192578"/>
    </source>
</evidence>
<dbReference type="InterPro" id="IPR036871">
    <property type="entry name" value="PX_dom_sf"/>
</dbReference>
<dbReference type="InterPro" id="IPR029000">
    <property type="entry name" value="Cyclophilin-like_dom_sf"/>
</dbReference>
<dbReference type="PROSITE" id="PS50097">
    <property type="entry name" value="BTB"/>
    <property type="match status" value="1"/>
</dbReference>
<dbReference type="SUPFAM" id="SSF50891">
    <property type="entry name" value="Cyclophilin-like"/>
    <property type="match status" value="1"/>
</dbReference>
<feature type="compositionally biased region" description="Acidic residues" evidence="1">
    <location>
        <begin position="1487"/>
        <end position="1502"/>
    </location>
</feature>
<dbReference type="InterPro" id="IPR000719">
    <property type="entry name" value="Prot_kinase_dom"/>
</dbReference>
<protein>
    <submittedName>
        <fullName evidence="5">Ribosomal protein S6 kinase delta-1</fullName>
    </submittedName>
</protein>
<reference evidence="6" key="1">
    <citation type="submission" date="2017-01" db="EMBL/GenBank/DDBJ databases">
        <title>Comparative genomics of anhydrobiosis in the tardigrade Hypsibius dujardini.</title>
        <authorList>
            <person name="Yoshida Y."/>
            <person name="Koutsovoulos G."/>
            <person name="Laetsch D."/>
            <person name="Stevens L."/>
            <person name="Kumar S."/>
            <person name="Horikawa D."/>
            <person name="Ishino K."/>
            <person name="Komine S."/>
            <person name="Tomita M."/>
            <person name="Blaxter M."/>
            <person name="Arakawa K."/>
        </authorList>
    </citation>
    <scope>NUCLEOTIDE SEQUENCE [LARGE SCALE GENOMIC DNA]</scope>
    <source>
        <strain evidence="6">Z151</strain>
    </source>
</reference>
<dbReference type="Pfam" id="PF00787">
    <property type="entry name" value="PX"/>
    <property type="match status" value="1"/>
</dbReference>
<feature type="domain" description="BTB" evidence="3">
    <location>
        <begin position="1032"/>
        <end position="1096"/>
    </location>
</feature>
<dbReference type="Pfam" id="PF07707">
    <property type="entry name" value="BACK"/>
    <property type="match status" value="1"/>
</dbReference>